<dbReference type="Gene3D" id="2.30.30.910">
    <property type="match status" value="1"/>
</dbReference>
<feature type="region of interest" description="Disordered" evidence="6">
    <location>
        <begin position="1"/>
        <end position="22"/>
    </location>
</feature>
<evidence type="ECO:0000256" key="2">
    <source>
        <dbReference type="ARBA" id="ARBA00016013"/>
    </source>
</evidence>
<keyword evidence="3 5" id="KW-1005">Bacterial flagellum biogenesis</keyword>
<dbReference type="Gene3D" id="2.60.40.4070">
    <property type="match status" value="1"/>
</dbReference>
<feature type="region of interest" description="Disordered" evidence="6">
    <location>
        <begin position="214"/>
        <end position="236"/>
    </location>
</feature>
<gene>
    <name evidence="9" type="ORF">WH298_06385</name>
</gene>
<evidence type="ECO:0000256" key="6">
    <source>
        <dbReference type="SAM" id="MobiDB-lite"/>
    </source>
</evidence>
<dbReference type="InterPro" id="IPR025965">
    <property type="entry name" value="FlgD/Vpr_Ig-like"/>
</dbReference>
<evidence type="ECO:0000259" key="8">
    <source>
        <dbReference type="Pfam" id="PF13861"/>
    </source>
</evidence>
<evidence type="ECO:0000256" key="3">
    <source>
        <dbReference type="ARBA" id="ARBA00022795"/>
    </source>
</evidence>
<comment type="caution">
    <text evidence="9">The sequence shown here is derived from an EMBL/GenBank/DDBJ whole genome shotgun (WGS) entry which is preliminary data.</text>
</comment>
<evidence type="ECO:0000256" key="1">
    <source>
        <dbReference type="ARBA" id="ARBA00010577"/>
    </source>
</evidence>
<evidence type="ECO:0000256" key="5">
    <source>
        <dbReference type="RuleBase" id="RU362076"/>
    </source>
</evidence>
<protein>
    <recommendedName>
        <fullName evidence="2 5">Basal-body rod modification protein FlgD</fullName>
    </recommendedName>
</protein>
<keyword evidence="10" id="KW-1185">Reference proteome</keyword>
<dbReference type="RefSeq" id="WP_009128125.1">
    <property type="nucleotide sequence ID" value="NZ_JACAWY010000001.1"/>
</dbReference>
<dbReference type="Pfam" id="PF13860">
    <property type="entry name" value="FlgD_ig"/>
    <property type="match status" value="1"/>
</dbReference>
<keyword evidence="9" id="KW-0282">Flagellum</keyword>
<dbReference type="InterPro" id="IPR005648">
    <property type="entry name" value="FlgD"/>
</dbReference>
<comment type="similarity">
    <text evidence="1 5">Belongs to the FlgD family.</text>
</comment>
<evidence type="ECO:0000256" key="4">
    <source>
        <dbReference type="ARBA" id="ARBA00024746"/>
    </source>
</evidence>
<evidence type="ECO:0000259" key="7">
    <source>
        <dbReference type="Pfam" id="PF13860"/>
    </source>
</evidence>
<dbReference type="InterPro" id="IPR025963">
    <property type="entry name" value="FLgD_Tudor"/>
</dbReference>
<accession>A0ABU8PQ27</accession>
<dbReference type="Proteomes" id="UP001362100">
    <property type="component" value="Unassembled WGS sequence"/>
</dbReference>
<evidence type="ECO:0000313" key="10">
    <source>
        <dbReference type="Proteomes" id="UP001362100"/>
    </source>
</evidence>
<keyword evidence="9" id="KW-0966">Cell projection</keyword>
<name>A0ABU8PQ27_9GAMM</name>
<reference evidence="9 10" key="1">
    <citation type="submission" date="2023-12" db="EMBL/GenBank/DDBJ databases">
        <title>Gut-associated functions are favored during microbiome assembly across C. elegans life.</title>
        <authorList>
            <person name="Zimmermann J."/>
        </authorList>
    </citation>
    <scope>NUCLEOTIDE SEQUENCE [LARGE SCALE GENOMIC DNA]</scope>
    <source>
        <strain evidence="9 10">BIGb0393</strain>
    </source>
</reference>
<dbReference type="Pfam" id="PF03963">
    <property type="entry name" value="FlgD"/>
    <property type="match status" value="1"/>
</dbReference>
<keyword evidence="9" id="KW-0969">Cilium</keyword>
<dbReference type="EMBL" id="JBBGZW010000001">
    <property type="protein sequence ID" value="MEJ5044838.1"/>
    <property type="molecule type" value="Genomic_DNA"/>
</dbReference>
<dbReference type="Pfam" id="PF13861">
    <property type="entry name" value="FLgD_tudor"/>
    <property type="match status" value="1"/>
</dbReference>
<feature type="compositionally biased region" description="Low complexity" evidence="6">
    <location>
        <begin position="1"/>
        <end position="15"/>
    </location>
</feature>
<sequence>MSVNNVNNSSNGVDNYGQTPQSNGGTSSMFLTLLVAQIQNQDPTNPTDSADYINQLSMMSQMESMQTLTDTMTGVYYMAESMQAMGMANLVGQHVFASSDKIQVDGNKIEGRLNLQHPAENVTLHIKDSAGKEVKLELGKQPQGDVDFTIDPEALGLADGEYTLSVVTDVGEAKIPIEIAGTVNSVRFDPQTGAPMINIPGLGEVAYNTIRQFGSSKNPAPVPLPTPDANASRRFS</sequence>
<evidence type="ECO:0000313" key="9">
    <source>
        <dbReference type="EMBL" id="MEJ5044838.1"/>
    </source>
</evidence>
<feature type="domain" description="FlgD/Vpr Ig-like" evidence="7">
    <location>
        <begin position="99"/>
        <end position="169"/>
    </location>
</feature>
<feature type="domain" description="FlgD Tudor-like" evidence="8">
    <location>
        <begin position="82"/>
        <end position="211"/>
    </location>
</feature>
<organism evidence="9 10">
    <name type="scientific">Pantoea nemavictus</name>
    <dbReference type="NCBI Taxonomy" id="2726955"/>
    <lineage>
        <taxon>Bacteria</taxon>
        <taxon>Pseudomonadati</taxon>
        <taxon>Pseudomonadota</taxon>
        <taxon>Gammaproteobacteria</taxon>
        <taxon>Enterobacterales</taxon>
        <taxon>Erwiniaceae</taxon>
        <taxon>Pantoea</taxon>
    </lineage>
</organism>
<proteinExistence type="inferred from homology"/>
<comment type="function">
    <text evidence="4 5">Required for flagellar hook formation. May act as a scaffolding protein.</text>
</comment>